<comment type="caution">
    <text evidence="4">The sequence shown here is derived from an EMBL/GenBank/DDBJ whole genome shotgun (WGS) entry which is preliminary data.</text>
</comment>
<reference evidence="4 5" key="1">
    <citation type="submission" date="2024-04" db="EMBL/GenBank/DDBJ databases">
        <title>Symmetric and asymmetric DNA N6-adenine methylation regulates different biological responses in Mucorales.</title>
        <authorList>
            <consortium name="Lawrence Berkeley National Laboratory"/>
            <person name="Lax C."/>
            <person name="Mondo S.J."/>
            <person name="Osorio-Concepcion M."/>
            <person name="Muszewska A."/>
            <person name="Corrochano-Luque M."/>
            <person name="Gutierrez G."/>
            <person name="Riley R."/>
            <person name="Lipzen A."/>
            <person name="Guo J."/>
            <person name="Hundley H."/>
            <person name="Amirebrahimi M."/>
            <person name="Ng V."/>
            <person name="Lorenzo-Gutierrez D."/>
            <person name="Binder U."/>
            <person name="Yang J."/>
            <person name="Song Y."/>
            <person name="Canovas D."/>
            <person name="Navarro E."/>
            <person name="Freitag M."/>
            <person name="Gabaldon T."/>
            <person name="Grigoriev I.V."/>
            <person name="Corrochano L.M."/>
            <person name="Nicolas F.E."/>
            <person name="Garre V."/>
        </authorList>
    </citation>
    <scope>NUCLEOTIDE SEQUENCE [LARGE SCALE GENOMIC DNA]</scope>
    <source>
        <strain evidence="4 5">L51</strain>
    </source>
</reference>
<name>A0ABR3BH08_PHYBL</name>
<dbReference type="InterPro" id="IPR051259">
    <property type="entry name" value="rRNA_Methyltransferase"/>
</dbReference>
<dbReference type="SUPFAM" id="SSF75217">
    <property type="entry name" value="alpha/beta knot"/>
    <property type="match status" value="1"/>
</dbReference>
<dbReference type="GO" id="GO:0008168">
    <property type="term" value="F:methyltransferase activity"/>
    <property type="evidence" value="ECO:0007669"/>
    <property type="project" value="UniProtKB-KW"/>
</dbReference>
<dbReference type="InterPro" id="IPR001537">
    <property type="entry name" value="SpoU_MeTrfase"/>
</dbReference>
<sequence>MATSPAKYTFPKIFKRLVNQKDNKIRHFIELRESRAYRQQKGNVLVQGTESDIKYPALQAIQNPDAFRANNLYLVDVDLTRRILGTASRPGRHELFAEVKIPDQPLPSKENIDRLLVFDHVNDPGNLGTLVRTAKGLGWSAGVTTTGTCDMYNDKTIRSSRALSLRWPFKLVDIKELVSFLRSYDMTPVVADMMPEVGSEASGDLWSPVEGGISSKQSRTTKANPTGNVGLGSGLWFWNFRGKTQEVPKRVALILSSEHKGVQGLDDELRVSIPMAGGVESLNVASAGSMLMYEFNRLLAVTDKRQ</sequence>
<organism evidence="4 5">
    <name type="scientific">Phycomyces blakesleeanus</name>
    <dbReference type="NCBI Taxonomy" id="4837"/>
    <lineage>
        <taxon>Eukaryota</taxon>
        <taxon>Fungi</taxon>
        <taxon>Fungi incertae sedis</taxon>
        <taxon>Mucoromycota</taxon>
        <taxon>Mucoromycotina</taxon>
        <taxon>Mucoromycetes</taxon>
        <taxon>Mucorales</taxon>
        <taxon>Phycomycetaceae</taxon>
        <taxon>Phycomyces</taxon>
    </lineage>
</organism>
<accession>A0ABR3BH08</accession>
<evidence type="ECO:0000256" key="2">
    <source>
        <dbReference type="ARBA" id="ARBA00022679"/>
    </source>
</evidence>
<dbReference type="GO" id="GO:0032259">
    <property type="term" value="P:methylation"/>
    <property type="evidence" value="ECO:0007669"/>
    <property type="project" value="UniProtKB-KW"/>
</dbReference>
<protein>
    <submittedName>
        <fullName evidence="4">Alpha/beta knot methyltransferase</fullName>
    </submittedName>
</protein>
<dbReference type="CDD" id="cd18095">
    <property type="entry name" value="SpoU-like_rRNA-MTase"/>
    <property type="match status" value="1"/>
</dbReference>
<dbReference type="EMBL" id="JBCLYO010000001">
    <property type="protein sequence ID" value="KAL0098134.1"/>
    <property type="molecule type" value="Genomic_DNA"/>
</dbReference>
<dbReference type="PANTHER" id="PTHR43191:SF2">
    <property type="entry name" value="RRNA METHYLTRANSFERASE 3, MITOCHONDRIAL"/>
    <property type="match status" value="1"/>
</dbReference>
<dbReference type="Pfam" id="PF00588">
    <property type="entry name" value="SpoU_methylase"/>
    <property type="match status" value="1"/>
</dbReference>
<dbReference type="Gene3D" id="3.40.1280.10">
    <property type="match status" value="1"/>
</dbReference>
<evidence type="ECO:0000313" key="4">
    <source>
        <dbReference type="EMBL" id="KAL0098134.1"/>
    </source>
</evidence>
<keyword evidence="2" id="KW-0808">Transferase</keyword>
<evidence type="ECO:0000259" key="3">
    <source>
        <dbReference type="Pfam" id="PF00588"/>
    </source>
</evidence>
<feature type="domain" description="tRNA/rRNA methyltransferase SpoU type" evidence="3">
    <location>
        <begin position="115"/>
        <end position="191"/>
    </location>
</feature>
<proteinExistence type="predicted"/>
<dbReference type="InterPro" id="IPR029028">
    <property type="entry name" value="Alpha/beta_knot_MTases"/>
</dbReference>
<keyword evidence="5" id="KW-1185">Reference proteome</keyword>
<evidence type="ECO:0000313" key="5">
    <source>
        <dbReference type="Proteomes" id="UP001448207"/>
    </source>
</evidence>
<dbReference type="InterPro" id="IPR029026">
    <property type="entry name" value="tRNA_m1G_MTases_N"/>
</dbReference>
<dbReference type="Proteomes" id="UP001448207">
    <property type="component" value="Unassembled WGS sequence"/>
</dbReference>
<keyword evidence="1 4" id="KW-0489">Methyltransferase</keyword>
<gene>
    <name evidence="4" type="ORF">J3Q64DRAFT_1716824</name>
</gene>
<dbReference type="PANTHER" id="PTHR43191">
    <property type="entry name" value="RRNA METHYLTRANSFERASE 3"/>
    <property type="match status" value="1"/>
</dbReference>
<evidence type="ECO:0000256" key="1">
    <source>
        <dbReference type="ARBA" id="ARBA00022603"/>
    </source>
</evidence>